<sequence length="60" mass="7202">YAYKINKNISWASLKNRMVQLFLENNSEIMLKELEVLFERYLELVRPDRKFTSTCASFLP</sequence>
<evidence type="ECO:0000313" key="2">
    <source>
        <dbReference type="Proteomes" id="UP000324575"/>
    </source>
</evidence>
<dbReference type="AlphaFoldDB" id="A0A5M8P0Q1"/>
<organism evidence="1 2">
    <name type="scientific">Candidatus Ordinivivax streblomastigis</name>
    <dbReference type="NCBI Taxonomy" id="2540710"/>
    <lineage>
        <taxon>Bacteria</taxon>
        <taxon>Pseudomonadati</taxon>
        <taxon>Bacteroidota</taxon>
        <taxon>Bacteroidia</taxon>
        <taxon>Bacteroidales</taxon>
        <taxon>Candidatus Ordinivivax</taxon>
    </lineage>
</organism>
<feature type="non-terminal residue" evidence="1">
    <location>
        <position position="1"/>
    </location>
</feature>
<gene>
    <name evidence="1" type="ORF">EZS26_001778</name>
</gene>
<accession>A0A5M8P0Q1</accession>
<dbReference type="Proteomes" id="UP000324575">
    <property type="component" value="Unassembled WGS sequence"/>
</dbReference>
<name>A0A5M8P0Q1_9BACT</name>
<dbReference type="EMBL" id="SNRX01000011">
    <property type="protein sequence ID" value="KAA6301962.1"/>
    <property type="molecule type" value="Genomic_DNA"/>
</dbReference>
<evidence type="ECO:0000313" key="1">
    <source>
        <dbReference type="EMBL" id="KAA6301962.1"/>
    </source>
</evidence>
<reference evidence="1 2" key="1">
    <citation type="submission" date="2019-03" db="EMBL/GenBank/DDBJ databases">
        <title>Single cell metagenomics reveals metabolic interactions within the superorganism composed of flagellate Streblomastix strix and complex community of Bacteroidetes bacteria on its surface.</title>
        <authorList>
            <person name="Treitli S.C."/>
            <person name="Kolisko M."/>
            <person name="Husnik F."/>
            <person name="Keeling P."/>
            <person name="Hampl V."/>
        </authorList>
    </citation>
    <scope>NUCLEOTIDE SEQUENCE [LARGE SCALE GENOMIC DNA]</scope>
    <source>
        <strain evidence="1">St1</strain>
    </source>
</reference>
<comment type="caution">
    <text evidence="1">The sequence shown here is derived from an EMBL/GenBank/DDBJ whole genome shotgun (WGS) entry which is preliminary data.</text>
</comment>
<protein>
    <submittedName>
        <fullName evidence="1">Uncharacterized protein</fullName>
    </submittedName>
</protein>
<proteinExistence type="predicted"/>